<dbReference type="PRINTS" id="PR00909">
    <property type="entry name" value="SPERMDNBNDNG"/>
</dbReference>
<evidence type="ECO:0000313" key="5">
    <source>
        <dbReference type="EMBL" id="GEQ12049.1"/>
    </source>
</evidence>
<gene>
    <name evidence="5" type="ORF">KLO01_00960</name>
</gene>
<evidence type="ECO:0000256" key="2">
    <source>
        <dbReference type="ARBA" id="ARBA00022448"/>
    </source>
</evidence>
<evidence type="ECO:0000313" key="6">
    <source>
        <dbReference type="Proteomes" id="UP000321793"/>
    </source>
</evidence>
<dbReference type="GO" id="GO:0015846">
    <property type="term" value="P:polyamine transport"/>
    <property type="evidence" value="ECO:0007669"/>
    <property type="project" value="InterPro"/>
</dbReference>
<dbReference type="InterPro" id="IPR001188">
    <property type="entry name" value="Sperm_putr-bd"/>
</dbReference>
<dbReference type="GO" id="GO:0019808">
    <property type="term" value="F:polyamine binding"/>
    <property type="evidence" value="ECO:0007669"/>
    <property type="project" value="InterPro"/>
</dbReference>
<comment type="caution">
    <text evidence="5">The sequence shown here is derived from an EMBL/GenBank/DDBJ whole genome shotgun (WGS) entry which is preliminary data.</text>
</comment>
<evidence type="ECO:0000256" key="4">
    <source>
        <dbReference type="ARBA" id="ARBA00022764"/>
    </source>
</evidence>
<dbReference type="OrthoDB" id="9813777at2"/>
<dbReference type="Pfam" id="PF13416">
    <property type="entry name" value="SBP_bac_8"/>
    <property type="match status" value="1"/>
</dbReference>
<protein>
    <submittedName>
        <fullName evidence="5">ABC transporter substrate-binding protein</fullName>
    </submittedName>
</protein>
<dbReference type="Gene3D" id="3.40.190.10">
    <property type="entry name" value="Periplasmic binding protein-like II"/>
    <property type="match status" value="2"/>
</dbReference>
<keyword evidence="4" id="KW-0574">Periplasm</keyword>
<keyword evidence="2" id="KW-0813">Transport</keyword>
<keyword evidence="3" id="KW-0732">Signal</keyword>
<dbReference type="AlphaFoldDB" id="A0A512SVS4"/>
<dbReference type="PANTHER" id="PTHR30222:SF17">
    <property type="entry name" value="SPERMIDINE_PUTRESCINE-BINDING PERIPLASMIC PROTEIN"/>
    <property type="match status" value="1"/>
</dbReference>
<dbReference type="InterPro" id="IPR006059">
    <property type="entry name" value="SBP"/>
</dbReference>
<keyword evidence="6" id="KW-1185">Reference proteome</keyword>
<organism evidence="5 6">
    <name type="scientific">Knoellia locipacati</name>
    <dbReference type="NCBI Taxonomy" id="882824"/>
    <lineage>
        <taxon>Bacteria</taxon>
        <taxon>Bacillati</taxon>
        <taxon>Actinomycetota</taxon>
        <taxon>Actinomycetes</taxon>
        <taxon>Micrococcales</taxon>
        <taxon>Intrasporangiaceae</taxon>
        <taxon>Knoellia</taxon>
    </lineage>
</organism>
<dbReference type="InterPro" id="IPR006311">
    <property type="entry name" value="TAT_signal"/>
</dbReference>
<dbReference type="RefSeq" id="WP_147061597.1">
    <property type="nucleotide sequence ID" value="NZ_BAABDN010000001.1"/>
</dbReference>
<dbReference type="SUPFAM" id="SSF53850">
    <property type="entry name" value="Periplasmic binding protein-like II"/>
    <property type="match status" value="1"/>
</dbReference>
<dbReference type="PROSITE" id="PS51318">
    <property type="entry name" value="TAT"/>
    <property type="match status" value="1"/>
</dbReference>
<dbReference type="PANTHER" id="PTHR30222">
    <property type="entry name" value="SPERMIDINE/PUTRESCINE-BINDING PERIPLASMIC PROTEIN"/>
    <property type="match status" value="1"/>
</dbReference>
<proteinExistence type="predicted"/>
<dbReference type="CDD" id="cd13590">
    <property type="entry name" value="PBP2_PotD_PotF_like"/>
    <property type="match status" value="1"/>
</dbReference>
<dbReference type="Proteomes" id="UP000321793">
    <property type="component" value="Unassembled WGS sequence"/>
</dbReference>
<reference evidence="5 6" key="1">
    <citation type="submission" date="2019-07" db="EMBL/GenBank/DDBJ databases">
        <title>Whole genome shotgun sequence of Knoellia locipacati NBRC 109775.</title>
        <authorList>
            <person name="Hosoyama A."/>
            <person name="Uohara A."/>
            <person name="Ohji S."/>
            <person name="Ichikawa N."/>
        </authorList>
    </citation>
    <scope>NUCLEOTIDE SEQUENCE [LARGE SCALE GENOMIC DNA]</scope>
    <source>
        <strain evidence="5 6">NBRC 109775</strain>
    </source>
</reference>
<sequence>MKPLPPPADPATRHLVDAARRTARGSLSRRGLLGGALLGAGATALSACAPPAPPAAGGSTAPALPEDLSATEKTVDFANWTAYLDYDEDTKKYPTLEAFIAATGITATYSEDIDDNDTYFNKIAPQLRAKQDIGKDIFVFTDWMANRVIRDQLCQPLELIRMPHAANLLDSLKDVSFDPGRQHSLTWQSGFGGIGYDRSKVGRDLKSIDDLWADDLKGKVVVLSEFRDTLGLIMMSQGVDISRDFGKAQFEAAVAEIDKRISDGYIRRVKGNSYIEDLKSGNAIAGIVWSGDLFVLRAETENDSWQFQIPESGGTLWSDNMMIPITSRHRRNAMALMDYYYQPEVAAQVAAYVNYVCPVQGAQAEMEKIDPELAKSPFIFPSESYIKDNNILGFRALKPQEDADYGAAWAKVVGN</sequence>
<dbReference type="EMBL" id="BKBA01000002">
    <property type="protein sequence ID" value="GEQ12049.1"/>
    <property type="molecule type" value="Genomic_DNA"/>
</dbReference>
<name>A0A512SVS4_9MICO</name>
<dbReference type="GO" id="GO:0042597">
    <property type="term" value="C:periplasmic space"/>
    <property type="evidence" value="ECO:0007669"/>
    <property type="project" value="UniProtKB-SubCell"/>
</dbReference>
<accession>A0A512SVS4</accession>
<evidence type="ECO:0000256" key="1">
    <source>
        <dbReference type="ARBA" id="ARBA00004418"/>
    </source>
</evidence>
<evidence type="ECO:0000256" key="3">
    <source>
        <dbReference type="ARBA" id="ARBA00022729"/>
    </source>
</evidence>
<comment type="subcellular location">
    <subcellularLocation>
        <location evidence="1">Periplasm</location>
    </subcellularLocation>
</comment>